<dbReference type="KEGG" id="pgut:117666852"/>
<name>A0A6P9BZX1_PANGU</name>
<dbReference type="InParanoid" id="A0A6P9BZX1"/>
<dbReference type="OMA" id="VWSKHKI"/>
<dbReference type="GeneID" id="117666852"/>
<evidence type="ECO:0000313" key="2">
    <source>
        <dbReference type="RefSeq" id="XP_034275749.1"/>
    </source>
</evidence>
<organism evidence="1 2">
    <name type="scientific">Pantherophis guttatus</name>
    <name type="common">Corn snake</name>
    <name type="synonym">Elaphe guttata</name>
    <dbReference type="NCBI Taxonomy" id="94885"/>
    <lineage>
        <taxon>Eukaryota</taxon>
        <taxon>Metazoa</taxon>
        <taxon>Chordata</taxon>
        <taxon>Craniata</taxon>
        <taxon>Vertebrata</taxon>
        <taxon>Euteleostomi</taxon>
        <taxon>Lepidosauria</taxon>
        <taxon>Squamata</taxon>
        <taxon>Bifurcata</taxon>
        <taxon>Unidentata</taxon>
        <taxon>Episquamata</taxon>
        <taxon>Toxicofera</taxon>
        <taxon>Serpentes</taxon>
        <taxon>Colubroidea</taxon>
        <taxon>Colubridae</taxon>
        <taxon>Colubrinae</taxon>
        <taxon>Pantherophis</taxon>
    </lineage>
</organism>
<keyword evidence="1" id="KW-1185">Reference proteome</keyword>
<dbReference type="Proteomes" id="UP001652622">
    <property type="component" value="Unplaced"/>
</dbReference>
<evidence type="ECO:0000313" key="1">
    <source>
        <dbReference type="Proteomes" id="UP001652622"/>
    </source>
</evidence>
<protein>
    <submittedName>
        <fullName evidence="2">Uncharacterized protein LOC117666852</fullName>
    </submittedName>
</protein>
<dbReference type="RefSeq" id="XP_034275749.1">
    <property type="nucleotide sequence ID" value="XM_034419858.1"/>
</dbReference>
<accession>A0A6P9BZX1</accession>
<dbReference type="AlphaFoldDB" id="A0A6P9BZX1"/>
<proteinExistence type="predicted"/>
<gene>
    <name evidence="2" type="primary">LOC117666852</name>
</gene>
<reference evidence="2" key="1">
    <citation type="submission" date="2025-08" db="UniProtKB">
        <authorList>
            <consortium name="RefSeq"/>
        </authorList>
    </citation>
    <scope>IDENTIFICATION</scope>
    <source>
        <tissue evidence="2">Blood</tissue>
    </source>
</reference>
<sequence length="202" mass="23149">MQKPREGMMITSSQGRLSCKYPAETWEENQLVFKRPRINLLVPSMEKEASLSLQSRKYNSSSIDVCIISSHSCSTAEPPPIYRPKEASQLREYDPFDFTSDQLNPDYEWLRNSSSDEKCGIDVISMLSSILRPYPLGLRMNKLEAFVWSKHKINLLRLSLEQGYKSSLQFLQTVPGIIINYQPKRPLRTLVKLDPAGDKDSC</sequence>